<dbReference type="InterPro" id="IPR043472">
    <property type="entry name" value="Macro_dom-like"/>
</dbReference>
<dbReference type="InterPro" id="IPR002589">
    <property type="entry name" value="Macro_dom"/>
</dbReference>
<dbReference type="SUPFAM" id="SSF52949">
    <property type="entry name" value="Macro domain-like"/>
    <property type="match status" value="1"/>
</dbReference>
<gene>
    <name evidence="2" type="ORF">METZ01_LOCUS397246</name>
</gene>
<evidence type="ECO:0000259" key="1">
    <source>
        <dbReference type="PROSITE" id="PS51154"/>
    </source>
</evidence>
<dbReference type="EMBL" id="UINC01151025">
    <property type="protein sequence ID" value="SVD44392.1"/>
    <property type="molecule type" value="Genomic_DNA"/>
</dbReference>
<proteinExistence type="predicted"/>
<dbReference type="Pfam" id="PF01661">
    <property type="entry name" value="Macro"/>
    <property type="match status" value="1"/>
</dbReference>
<dbReference type="PANTHER" id="PTHR11106:SF27">
    <property type="entry name" value="MACRO DOMAIN-CONTAINING PROTEIN"/>
    <property type="match status" value="1"/>
</dbReference>
<dbReference type="PROSITE" id="PS51154">
    <property type="entry name" value="MACRO"/>
    <property type="match status" value="1"/>
</dbReference>
<dbReference type="AlphaFoldDB" id="A0A382VCY5"/>
<reference evidence="2" key="1">
    <citation type="submission" date="2018-05" db="EMBL/GenBank/DDBJ databases">
        <authorList>
            <person name="Lanie J.A."/>
            <person name="Ng W.-L."/>
            <person name="Kazmierczak K.M."/>
            <person name="Andrzejewski T.M."/>
            <person name="Davidsen T.M."/>
            <person name="Wayne K.J."/>
            <person name="Tettelin H."/>
            <person name="Glass J.I."/>
            <person name="Rusch D."/>
            <person name="Podicherti R."/>
            <person name="Tsui H.-C.T."/>
            <person name="Winkler M.E."/>
        </authorList>
    </citation>
    <scope>NUCLEOTIDE SEQUENCE</scope>
</reference>
<organism evidence="2">
    <name type="scientific">marine metagenome</name>
    <dbReference type="NCBI Taxonomy" id="408172"/>
    <lineage>
        <taxon>unclassified sequences</taxon>
        <taxon>metagenomes</taxon>
        <taxon>ecological metagenomes</taxon>
    </lineage>
</organism>
<dbReference type="SMART" id="SM00506">
    <property type="entry name" value="A1pp"/>
    <property type="match status" value="1"/>
</dbReference>
<evidence type="ECO:0000313" key="2">
    <source>
        <dbReference type="EMBL" id="SVD44392.1"/>
    </source>
</evidence>
<accession>A0A382VCY5</accession>
<protein>
    <recommendedName>
        <fullName evidence="1">Macro domain-containing protein</fullName>
    </recommendedName>
</protein>
<feature type="non-terminal residue" evidence="2">
    <location>
        <position position="1"/>
    </location>
</feature>
<dbReference type="Gene3D" id="3.40.220.10">
    <property type="entry name" value="Leucine Aminopeptidase, subunit E, domain 1"/>
    <property type="match status" value="1"/>
</dbReference>
<name>A0A382VCY5_9ZZZZ</name>
<feature type="domain" description="Macro" evidence="1">
    <location>
        <begin position="1"/>
        <end position="140"/>
    </location>
</feature>
<sequence>GGVCGAIHAAAGPGLAKECRSIGGCATGEARISGGYNLAAQYVIHAVGPIWCGGGSNEALLLAGCYRHCYRLADQAGLLSLAFPAISTGIFGYPVEQAAEIALGGARSYSENPGGVQQIVFCCFGPEITNVYRRLYNELPSN</sequence>
<dbReference type="PANTHER" id="PTHR11106">
    <property type="entry name" value="GANGLIOSIDE INDUCED DIFFERENTIATION ASSOCIATED PROTEIN 2-RELATED"/>
    <property type="match status" value="1"/>
</dbReference>